<protein>
    <submittedName>
        <fullName evidence="2">Uncharacterized protein</fullName>
    </submittedName>
</protein>
<feature type="compositionally biased region" description="Low complexity" evidence="1">
    <location>
        <begin position="263"/>
        <end position="274"/>
    </location>
</feature>
<proteinExistence type="predicted"/>
<comment type="caution">
    <text evidence="2">The sequence shown here is derived from an EMBL/GenBank/DDBJ whole genome shotgun (WGS) entry which is preliminary data.</text>
</comment>
<dbReference type="EMBL" id="JAPWDS010000002">
    <property type="protein sequence ID" value="KAJ5512392.1"/>
    <property type="molecule type" value="Genomic_DNA"/>
</dbReference>
<name>A0A9W9XYA4_9EURO</name>
<accession>A0A9W9XYA4</accession>
<sequence length="484" mass="53206">MEHKLSAKAIRIRHRLTFTRSSSTRGTALTLVSPIEANPSKSCPRTAPNPESPTQDEPTWDFSDPDSDRGYGFTDEPGYFRPVSPFIDRQEIEDDLEDDIKHACAMLSHSIDRGIPTILSHRSGVPVWTNAQNPAGQPSVDAAPLSLEHHVILLSAPKPINPEPENTTKYDSGVGMSFNSPSQPGRPYDSSASATNTSTRFYNKQPPASPPHSPAAGLHSRSQSLATTFEEDQRKRAYSSSPVPFPYSPPQLNSEWKFEPMALDSPGSPLSPLSETDPQPEATEFELKTKPQTARANKNESKTETFTPAVSPPLGGVDRNWLRASRYIQRQFEEKATTQAKETKPVIRFYSSYNQTTGDFNPREWPTKNFWDRDPSVYSEDSLALSLAGTPSRPETGNSRLGTALTNGEELPGGYPYHTVAQSSGMSYSSSCLGNEIKQQGHVYSVDLPGSAPKNNRRKKASLLLRKLAGLGMKRKENDGNGVC</sequence>
<dbReference type="AlphaFoldDB" id="A0A9W9XYA4"/>
<reference evidence="2" key="1">
    <citation type="submission" date="2022-12" db="EMBL/GenBank/DDBJ databases">
        <authorList>
            <person name="Petersen C."/>
        </authorList>
    </citation>
    <scope>NUCLEOTIDE SEQUENCE</scope>
    <source>
        <strain evidence="2">IBT 29495</strain>
    </source>
</reference>
<feature type="region of interest" description="Disordered" evidence="1">
    <location>
        <begin position="157"/>
        <end position="314"/>
    </location>
</feature>
<feature type="compositionally biased region" description="Polar residues" evidence="1">
    <location>
        <begin position="190"/>
        <end position="202"/>
    </location>
</feature>
<gene>
    <name evidence="2" type="ORF">N7463_001944</name>
</gene>
<feature type="region of interest" description="Disordered" evidence="1">
    <location>
        <begin position="27"/>
        <end position="75"/>
    </location>
</feature>
<dbReference type="Proteomes" id="UP001149954">
    <property type="component" value="Unassembled WGS sequence"/>
</dbReference>
<dbReference type="OrthoDB" id="4188313at2759"/>
<organism evidence="2 3">
    <name type="scientific">Penicillium fimorum</name>
    <dbReference type="NCBI Taxonomy" id="1882269"/>
    <lineage>
        <taxon>Eukaryota</taxon>
        <taxon>Fungi</taxon>
        <taxon>Dikarya</taxon>
        <taxon>Ascomycota</taxon>
        <taxon>Pezizomycotina</taxon>
        <taxon>Eurotiomycetes</taxon>
        <taxon>Eurotiomycetidae</taxon>
        <taxon>Eurotiales</taxon>
        <taxon>Aspergillaceae</taxon>
        <taxon>Penicillium</taxon>
    </lineage>
</organism>
<evidence type="ECO:0000256" key="1">
    <source>
        <dbReference type="SAM" id="MobiDB-lite"/>
    </source>
</evidence>
<evidence type="ECO:0000313" key="2">
    <source>
        <dbReference type="EMBL" id="KAJ5512392.1"/>
    </source>
</evidence>
<evidence type="ECO:0000313" key="3">
    <source>
        <dbReference type="Proteomes" id="UP001149954"/>
    </source>
</evidence>
<keyword evidence="3" id="KW-1185">Reference proteome</keyword>
<reference evidence="2" key="2">
    <citation type="journal article" date="2023" name="IMA Fungus">
        <title>Comparative genomic study of the Penicillium genus elucidates a diverse pangenome and 15 lateral gene transfer events.</title>
        <authorList>
            <person name="Petersen C."/>
            <person name="Sorensen T."/>
            <person name="Nielsen M.R."/>
            <person name="Sondergaard T.E."/>
            <person name="Sorensen J.L."/>
            <person name="Fitzpatrick D.A."/>
            <person name="Frisvad J.C."/>
            <person name="Nielsen K.L."/>
        </authorList>
    </citation>
    <scope>NUCLEOTIDE SEQUENCE</scope>
    <source>
        <strain evidence="2">IBT 29495</strain>
    </source>
</reference>